<dbReference type="RefSeq" id="WP_310223126.1">
    <property type="nucleotide sequence ID" value="NZ_JAVDSB010000001.1"/>
</dbReference>
<dbReference type="InterPro" id="IPR017853">
    <property type="entry name" value="GH"/>
</dbReference>
<dbReference type="SUPFAM" id="SSF51445">
    <property type="entry name" value="(Trans)glycosidases"/>
    <property type="match status" value="1"/>
</dbReference>
<organism evidence="1 2">
    <name type="scientific">Paenibacillus qinlingensis</name>
    <dbReference type="NCBI Taxonomy" id="1837343"/>
    <lineage>
        <taxon>Bacteria</taxon>
        <taxon>Bacillati</taxon>
        <taxon>Bacillota</taxon>
        <taxon>Bacilli</taxon>
        <taxon>Bacillales</taxon>
        <taxon>Paenibacillaceae</taxon>
        <taxon>Paenibacillus</taxon>
    </lineage>
</organism>
<proteinExistence type="predicted"/>
<accession>A0ABU1NP80</accession>
<gene>
    <name evidence="1" type="ORF">J2736_000458</name>
</gene>
<sequence>MGNFYQVAQKNGNWSFITPQDQPFYSLGVNGVHNQIVDQAHWLKTNLVQKYGGNREWFPEWAKEKLSQVEQFGFNTLGAWHEPYYWGNGKPKTVEIRMSRFAPKVNTDWGTGFPDVFDPKFHASVERACLDCFMSGRGEALLNDPGVIGYYTDNEIHWWGHGGKWGNNDPGNGANETSLVDDYLEQPASGYGKLAWIKTLRERHSSIERLNETWGSEYTDFEDLAHIAVYRADHPEALEADKLAFLREIAEVYYTTTSNALKRYDPSRLNLGDRMVGTSTPEVVFDVMKDYADVITLNFYSFDLPERWMSYIHERTGLPIMITEFSFCAGAEAGFLMNTNGARNVLVRSQSRRGETYRNFVEGAARMPFVVGTHWFAMYDYGNPQGLIGNYGLLDLADEPYEEFTQLVRQTNEDVLQIRNSLESS</sequence>
<evidence type="ECO:0008006" key="3">
    <source>
        <dbReference type="Google" id="ProtNLM"/>
    </source>
</evidence>
<evidence type="ECO:0000313" key="1">
    <source>
        <dbReference type="EMBL" id="MDR6549275.1"/>
    </source>
</evidence>
<protein>
    <recommendedName>
        <fullName evidence="3">Beta-agarase</fullName>
    </recommendedName>
</protein>
<keyword evidence="2" id="KW-1185">Reference proteome</keyword>
<evidence type="ECO:0000313" key="2">
    <source>
        <dbReference type="Proteomes" id="UP001267290"/>
    </source>
</evidence>
<comment type="caution">
    <text evidence="1">The sequence shown here is derived from an EMBL/GenBank/DDBJ whole genome shotgun (WGS) entry which is preliminary data.</text>
</comment>
<name>A0ABU1NP80_9BACL</name>
<dbReference type="Gene3D" id="3.20.20.80">
    <property type="entry name" value="Glycosidases"/>
    <property type="match status" value="1"/>
</dbReference>
<dbReference type="EMBL" id="JAVDSB010000001">
    <property type="protein sequence ID" value="MDR6549275.1"/>
    <property type="molecule type" value="Genomic_DNA"/>
</dbReference>
<dbReference type="Proteomes" id="UP001267290">
    <property type="component" value="Unassembled WGS sequence"/>
</dbReference>
<reference evidence="1 2" key="1">
    <citation type="submission" date="2023-07" db="EMBL/GenBank/DDBJ databases">
        <title>Sorghum-associated microbial communities from plants grown in Nebraska, USA.</title>
        <authorList>
            <person name="Schachtman D."/>
        </authorList>
    </citation>
    <scope>NUCLEOTIDE SEQUENCE [LARGE SCALE GENOMIC DNA]</scope>
    <source>
        <strain evidence="1 2">CC258</strain>
    </source>
</reference>